<organism evidence="1 2">
    <name type="scientific">Pleurodeles waltl</name>
    <name type="common">Iberian ribbed newt</name>
    <dbReference type="NCBI Taxonomy" id="8319"/>
    <lineage>
        <taxon>Eukaryota</taxon>
        <taxon>Metazoa</taxon>
        <taxon>Chordata</taxon>
        <taxon>Craniata</taxon>
        <taxon>Vertebrata</taxon>
        <taxon>Euteleostomi</taxon>
        <taxon>Amphibia</taxon>
        <taxon>Batrachia</taxon>
        <taxon>Caudata</taxon>
        <taxon>Salamandroidea</taxon>
        <taxon>Salamandridae</taxon>
        <taxon>Pleurodelinae</taxon>
        <taxon>Pleurodeles</taxon>
    </lineage>
</organism>
<evidence type="ECO:0000313" key="1">
    <source>
        <dbReference type="EMBL" id="KAJ1126297.1"/>
    </source>
</evidence>
<dbReference type="EMBL" id="JANPWB010000011">
    <property type="protein sequence ID" value="KAJ1126297.1"/>
    <property type="molecule type" value="Genomic_DNA"/>
</dbReference>
<evidence type="ECO:0000313" key="2">
    <source>
        <dbReference type="Proteomes" id="UP001066276"/>
    </source>
</evidence>
<proteinExistence type="predicted"/>
<dbReference type="AlphaFoldDB" id="A0AAV7PD97"/>
<accession>A0AAV7PD97</accession>
<dbReference type="Proteomes" id="UP001066276">
    <property type="component" value="Chromosome 7"/>
</dbReference>
<keyword evidence="2" id="KW-1185">Reference proteome</keyword>
<reference evidence="1" key="1">
    <citation type="journal article" date="2022" name="bioRxiv">
        <title>Sequencing and chromosome-scale assembly of the giantPleurodeles waltlgenome.</title>
        <authorList>
            <person name="Brown T."/>
            <person name="Elewa A."/>
            <person name="Iarovenko S."/>
            <person name="Subramanian E."/>
            <person name="Araus A.J."/>
            <person name="Petzold A."/>
            <person name="Susuki M."/>
            <person name="Suzuki K.-i.T."/>
            <person name="Hayashi T."/>
            <person name="Toyoda A."/>
            <person name="Oliveira C."/>
            <person name="Osipova E."/>
            <person name="Leigh N.D."/>
            <person name="Simon A."/>
            <person name="Yun M.H."/>
        </authorList>
    </citation>
    <scope>NUCLEOTIDE SEQUENCE</scope>
    <source>
        <strain evidence="1">20211129_DDA</strain>
        <tissue evidence="1">Liver</tissue>
    </source>
</reference>
<protein>
    <submittedName>
        <fullName evidence="1">Uncharacterized protein</fullName>
    </submittedName>
</protein>
<comment type="caution">
    <text evidence="1">The sequence shown here is derived from an EMBL/GenBank/DDBJ whole genome shotgun (WGS) entry which is preliminary data.</text>
</comment>
<name>A0AAV7PD97_PLEWA</name>
<gene>
    <name evidence="1" type="ORF">NDU88_004705</name>
</gene>
<sequence>MRERLTLTDHATSLLRAKSIRLSPFSLQASVWQMQGSGKGAAGSPCLDVCPPSNDAPLLYAGPRHLGTELNPFLSHFQPGPWSAGSAGAARKMPQS</sequence>